<accession>A0A0K8QND6</accession>
<proteinExistence type="predicted"/>
<organism evidence="3">
    <name type="scientific">Mizugakiibacter sediminis</name>
    <dbReference type="NCBI Taxonomy" id="1475481"/>
    <lineage>
        <taxon>Bacteria</taxon>
        <taxon>Pseudomonadati</taxon>
        <taxon>Pseudomonadota</taxon>
        <taxon>Gammaproteobacteria</taxon>
        <taxon>Lysobacterales</taxon>
        <taxon>Rhodanobacteraceae</taxon>
        <taxon>Mizugakiibacter</taxon>
    </lineage>
</organism>
<dbReference type="GO" id="GO:0032259">
    <property type="term" value="P:methylation"/>
    <property type="evidence" value="ECO:0007669"/>
    <property type="project" value="UniProtKB-KW"/>
</dbReference>
<gene>
    <name evidence="2" type="ORF">MBSD_0505</name>
    <name evidence="3" type="ORF">MBSD_n1690</name>
</gene>
<keyword evidence="3" id="KW-0489">Methyltransferase</keyword>
<evidence type="ECO:0000313" key="3">
    <source>
        <dbReference type="EMBL" id="GAP66383.1"/>
    </source>
</evidence>
<protein>
    <submittedName>
        <fullName evidence="3">Precorrin-3B C17-methyltransferase</fullName>
    </submittedName>
</protein>
<evidence type="ECO:0000313" key="4">
    <source>
        <dbReference type="Proteomes" id="UP000253740"/>
    </source>
</evidence>
<dbReference type="OrthoDB" id="5959811at2"/>
<dbReference type="Proteomes" id="UP000253740">
    <property type="component" value="Unassembled WGS sequence"/>
</dbReference>
<name>A0A0K8QND6_9GAMM</name>
<dbReference type="GO" id="GO:0008168">
    <property type="term" value="F:methyltransferase activity"/>
    <property type="evidence" value="ECO:0007669"/>
    <property type="project" value="UniProtKB-KW"/>
</dbReference>
<dbReference type="HOGENOM" id="CLU_2753428_0_0_6"/>
<keyword evidence="1" id="KW-0732">Signal</keyword>
<sequence>MRAALYAATLVALSALAGCAGETTRPQNLASLYPGDVDWEKVVSVNQWAERKGATVVWVNMPRKPVEERR</sequence>
<dbReference type="AlphaFoldDB" id="A0A0K8QND6"/>
<feature type="signal peptide" evidence="1">
    <location>
        <begin position="1"/>
        <end position="17"/>
    </location>
</feature>
<evidence type="ECO:0000256" key="1">
    <source>
        <dbReference type="SAM" id="SignalP"/>
    </source>
</evidence>
<keyword evidence="4" id="KW-1185">Reference proteome</keyword>
<dbReference type="EMBL" id="DF970203">
    <property type="protein sequence ID" value="GAP66383.1"/>
    <property type="molecule type" value="Genomic_DNA"/>
</dbReference>
<keyword evidence="3" id="KW-0808">Transferase</keyword>
<dbReference type="RefSeq" id="WP_062536982.1">
    <property type="nucleotide sequence ID" value="NZ_DF970203.1"/>
</dbReference>
<feature type="chain" id="PRO_5007414613" evidence="1">
    <location>
        <begin position="18"/>
        <end position="70"/>
    </location>
</feature>
<dbReference type="EMBL" id="DF952378">
    <property type="protein sequence ID" value="GAN43990.1"/>
    <property type="molecule type" value="Genomic_DNA"/>
</dbReference>
<reference evidence="3" key="2">
    <citation type="submission" date="2015-08" db="EMBL/GenBank/DDBJ databases">
        <title>Complete DNA Sequence of Pseudomonas syringae pv. actinidiae, the Causal Agent of Kiwifruit Canker Disease.</title>
        <authorList>
            <person name="Rikkerink E.H.A."/>
            <person name="Fineran P.C."/>
        </authorList>
    </citation>
    <scope>NUCLEOTIDE SEQUENCE</scope>
    <source>
        <strain evidence="3">SkMP5</strain>
    </source>
</reference>
<evidence type="ECO:0000313" key="2">
    <source>
        <dbReference type="EMBL" id="GAN43990.1"/>
    </source>
</evidence>
<reference evidence="2" key="1">
    <citation type="submission" date="2015-03" db="EMBL/GenBank/DDBJ databases">
        <title>Draft genome sequence of Mizugakiibacter sediminis skMP5.</title>
        <authorList>
            <person name="Watanabe T."/>
            <person name="Kojima H."/>
            <person name="Fukui M."/>
        </authorList>
    </citation>
    <scope>NUCLEOTIDE SEQUENCE</scope>
    <source>
        <strain evidence="2">SkMP5</strain>
    </source>
</reference>
<dbReference type="PROSITE" id="PS51257">
    <property type="entry name" value="PROKAR_LIPOPROTEIN"/>
    <property type="match status" value="1"/>
</dbReference>
<dbReference type="STRING" id="1475481.GCA_000953855_01723"/>